<dbReference type="Gene3D" id="3.90.180.10">
    <property type="entry name" value="Medium-chain alcohol dehydrogenases, catalytic domain"/>
    <property type="match status" value="1"/>
</dbReference>
<comment type="similarity">
    <text evidence="5">Belongs to the zinc-containing alcohol dehydrogenase family.</text>
</comment>
<dbReference type="InterPro" id="IPR013154">
    <property type="entry name" value="ADH-like_N"/>
</dbReference>
<evidence type="ECO:0000259" key="6">
    <source>
        <dbReference type="SMART" id="SM00829"/>
    </source>
</evidence>
<proteinExistence type="inferred from homology"/>
<name>A0A7W7B4K5_9SPHN</name>
<dbReference type="InterPro" id="IPR036291">
    <property type="entry name" value="NAD(P)-bd_dom_sf"/>
</dbReference>
<keyword evidence="2 5" id="KW-0862">Zinc</keyword>
<evidence type="ECO:0000256" key="5">
    <source>
        <dbReference type="RuleBase" id="RU361277"/>
    </source>
</evidence>
<evidence type="ECO:0000313" key="8">
    <source>
        <dbReference type="Proteomes" id="UP000566324"/>
    </source>
</evidence>
<dbReference type="SUPFAM" id="SSF50129">
    <property type="entry name" value="GroES-like"/>
    <property type="match status" value="1"/>
</dbReference>
<dbReference type="Proteomes" id="UP000566324">
    <property type="component" value="Unassembled WGS sequence"/>
</dbReference>
<dbReference type="GO" id="GO:0018456">
    <property type="term" value="F:aryl-alcohol dehydrogenase (NAD+) activity"/>
    <property type="evidence" value="ECO:0007669"/>
    <property type="project" value="UniProtKB-EC"/>
</dbReference>
<dbReference type="Gene3D" id="3.40.50.720">
    <property type="entry name" value="NAD(P)-binding Rossmann-like Domain"/>
    <property type="match status" value="1"/>
</dbReference>
<sequence length="366" mass="38186">MKISAAVLRAPDAPYVIERLELPDPGPGQLLVRIVAAGFCHTDVVPRRVPSPSGTFPIVTGHEGAGIVEGIGEGVRGIALGDHVLISYDSCGTCAQCKADRPYFCESFASLNLYGPGQHICPATDDRGGQVRTRWFGQSSFATHALATVRNVTVVDKDLPLEILCPLGCGIQTGAGTVANIFGMRPGQSLVVFGTGGVGMAAIMMARALGAATVIAVDVIEKRLEVARDCGATHIVLAGRDDLAAILGAAIPGGADFSFDTTGRNDVLCQALEAIRQGGVCAQVGGGGELVIPSAILNGRTLTRVIEGNAVPQRFLPQLIALWREGHLPLERIVETFSLADINSAEKASCDGSIIKPVIRPSACFK</sequence>
<dbReference type="Pfam" id="PF00107">
    <property type="entry name" value="ADH_zinc_N"/>
    <property type="match status" value="1"/>
</dbReference>
<dbReference type="EMBL" id="JACHNZ010000067">
    <property type="protein sequence ID" value="MBB4633896.1"/>
    <property type="molecule type" value="Genomic_DNA"/>
</dbReference>
<dbReference type="EC" id="1.1.1.90" evidence="7"/>
<dbReference type="InterPro" id="IPR002328">
    <property type="entry name" value="ADH_Zn_CS"/>
</dbReference>
<comment type="cofactor">
    <cofactor evidence="5">
        <name>Zn(2+)</name>
        <dbReference type="ChEBI" id="CHEBI:29105"/>
    </cofactor>
</comment>
<dbReference type="PROSITE" id="PS00059">
    <property type="entry name" value="ADH_ZINC"/>
    <property type="match status" value="1"/>
</dbReference>
<evidence type="ECO:0000256" key="3">
    <source>
        <dbReference type="ARBA" id="ARBA00023002"/>
    </source>
</evidence>
<dbReference type="PANTHER" id="PTHR43880:SF12">
    <property type="entry name" value="ALCOHOL DEHYDROGENASE CLASS-3"/>
    <property type="match status" value="1"/>
</dbReference>
<evidence type="ECO:0000256" key="2">
    <source>
        <dbReference type="ARBA" id="ARBA00022833"/>
    </source>
</evidence>
<dbReference type="AlphaFoldDB" id="A0A7W7B4K5"/>
<comment type="caution">
    <text evidence="7">The sequence shown here is derived from an EMBL/GenBank/DDBJ whole genome shotgun (WGS) entry which is preliminary data.</text>
</comment>
<dbReference type="InterPro" id="IPR020843">
    <property type="entry name" value="ER"/>
</dbReference>
<reference evidence="7 8" key="1">
    <citation type="submission" date="2020-08" db="EMBL/GenBank/DDBJ databases">
        <title>Genomic Encyclopedia of Type Strains, Phase IV (KMG-IV): sequencing the most valuable type-strain genomes for metagenomic binning, comparative biology and taxonomic classification.</title>
        <authorList>
            <person name="Goeker M."/>
        </authorList>
    </citation>
    <scope>NUCLEOTIDE SEQUENCE [LARGE SCALE GENOMIC DNA]</scope>
    <source>
        <strain evidence="7 8">DSM 17328</strain>
    </source>
</reference>
<dbReference type="SMART" id="SM00829">
    <property type="entry name" value="PKS_ER"/>
    <property type="match status" value="1"/>
</dbReference>
<dbReference type="GO" id="GO:0008270">
    <property type="term" value="F:zinc ion binding"/>
    <property type="evidence" value="ECO:0007669"/>
    <property type="project" value="InterPro"/>
</dbReference>
<evidence type="ECO:0000256" key="4">
    <source>
        <dbReference type="ARBA" id="ARBA00023027"/>
    </source>
</evidence>
<protein>
    <submittedName>
        <fullName evidence="7">Aryl-alcohol dehydrogenase</fullName>
        <ecNumber evidence="7">1.1.1.90</ecNumber>
    </submittedName>
</protein>
<dbReference type="Pfam" id="PF08240">
    <property type="entry name" value="ADH_N"/>
    <property type="match status" value="1"/>
</dbReference>
<evidence type="ECO:0000256" key="1">
    <source>
        <dbReference type="ARBA" id="ARBA00022723"/>
    </source>
</evidence>
<gene>
    <name evidence="7" type="ORF">GGQ98_003554</name>
</gene>
<dbReference type="GO" id="GO:0051903">
    <property type="term" value="F:S-(hydroxymethyl)glutathione dehydrogenase [NAD(P)+] activity"/>
    <property type="evidence" value="ECO:0007669"/>
    <property type="project" value="TreeGrafter"/>
</dbReference>
<feature type="domain" description="Enoyl reductase (ER)" evidence="6">
    <location>
        <begin position="15"/>
        <end position="359"/>
    </location>
</feature>
<organism evidence="7 8">
    <name type="scientific">Sphingosinicella soli</name>
    <dbReference type="NCBI Taxonomy" id="333708"/>
    <lineage>
        <taxon>Bacteria</taxon>
        <taxon>Pseudomonadati</taxon>
        <taxon>Pseudomonadota</taxon>
        <taxon>Alphaproteobacteria</taxon>
        <taxon>Sphingomonadales</taxon>
        <taxon>Sphingosinicellaceae</taxon>
        <taxon>Sphingosinicella</taxon>
    </lineage>
</organism>
<dbReference type="InterPro" id="IPR013149">
    <property type="entry name" value="ADH-like_C"/>
</dbReference>
<accession>A0A7W7B4K5</accession>
<dbReference type="InterPro" id="IPR011032">
    <property type="entry name" value="GroES-like_sf"/>
</dbReference>
<keyword evidence="8" id="KW-1185">Reference proteome</keyword>
<dbReference type="RefSeq" id="WP_184071915.1">
    <property type="nucleotide sequence ID" value="NZ_JACHNZ010000067.1"/>
</dbReference>
<keyword evidence="3 7" id="KW-0560">Oxidoreductase</keyword>
<keyword evidence="4" id="KW-0520">NAD</keyword>
<dbReference type="PANTHER" id="PTHR43880">
    <property type="entry name" value="ALCOHOL DEHYDROGENASE"/>
    <property type="match status" value="1"/>
</dbReference>
<dbReference type="SUPFAM" id="SSF51735">
    <property type="entry name" value="NAD(P)-binding Rossmann-fold domains"/>
    <property type="match status" value="1"/>
</dbReference>
<dbReference type="GO" id="GO:0046294">
    <property type="term" value="P:formaldehyde catabolic process"/>
    <property type="evidence" value="ECO:0007669"/>
    <property type="project" value="TreeGrafter"/>
</dbReference>
<dbReference type="GO" id="GO:0005829">
    <property type="term" value="C:cytosol"/>
    <property type="evidence" value="ECO:0007669"/>
    <property type="project" value="TreeGrafter"/>
</dbReference>
<evidence type="ECO:0000313" key="7">
    <source>
        <dbReference type="EMBL" id="MBB4633896.1"/>
    </source>
</evidence>
<keyword evidence="1 5" id="KW-0479">Metal-binding</keyword>
<dbReference type="CDD" id="cd08278">
    <property type="entry name" value="benzyl_alcohol_DH"/>
    <property type="match status" value="1"/>
</dbReference>